<keyword evidence="1" id="KW-1133">Transmembrane helix</keyword>
<protein>
    <recommendedName>
        <fullName evidence="4">MFS transporter</fullName>
    </recommendedName>
</protein>
<dbReference type="RefSeq" id="WP_092371830.1">
    <property type="nucleotide sequence ID" value="NZ_FOIM01000058.1"/>
</dbReference>
<keyword evidence="3" id="KW-1185">Reference proteome</keyword>
<evidence type="ECO:0000313" key="3">
    <source>
        <dbReference type="Proteomes" id="UP000198508"/>
    </source>
</evidence>
<evidence type="ECO:0008006" key="4">
    <source>
        <dbReference type="Google" id="ProtNLM"/>
    </source>
</evidence>
<proteinExistence type="predicted"/>
<dbReference type="AlphaFoldDB" id="A0A1I0KAC7"/>
<dbReference type="EMBL" id="FOIM01000058">
    <property type="protein sequence ID" value="SEU21004.1"/>
    <property type="molecule type" value="Genomic_DNA"/>
</dbReference>
<reference evidence="3" key="1">
    <citation type="submission" date="2016-10" db="EMBL/GenBank/DDBJ databases">
        <authorList>
            <person name="Varghese N."/>
            <person name="Submissions S."/>
        </authorList>
    </citation>
    <scope>NUCLEOTIDE SEQUENCE [LARGE SCALE GENOMIC DNA]</scope>
    <source>
        <strain evidence="3">NLAE-zl-G277</strain>
    </source>
</reference>
<evidence type="ECO:0000313" key="2">
    <source>
        <dbReference type="EMBL" id="SEU21004.1"/>
    </source>
</evidence>
<feature type="transmembrane region" description="Helical" evidence="1">
    <location>
        <begin position="70"/>
        <end position="88"/>
    </location>
</feature>
<dbReference type="Proteomes" id="UP000198508">
    <property type="component" value="Unassembled WGS sequence"/>
</dbReference>
<evidence type="ECO:0000256" key="1">
    <source>
        <dbReference type="SAM" id="Phobius"/>
    </source>
</evidence>
<accession>A0A1I0KAC7</accession>
<keyword evidence="1" id="KW-0472">Membrane</keyword>
<name>A0A1I0KAC7_9FIRM</name>
<dbReference type="STRING" id="460384.SAMN05216313_1584"/>
<sequence length="96" mass="10587">MWLFFGIGAIVLASFGVVWAVQDKKAKWFRFLSLSFTALTICAFYSDGASMVVKEEWSGLMDIMPTVSKALWVCTIASIVVNSISLLGEKIKDSGR</sequence>
<keyword evidence="1" id="KW-0812">Transmembrane</keyword>
<gene>
    <name evidence="2" type="ORF">SAMN05216313_1584</name>
</gene>
<organism evidence="2 3">
    <name type="scientific">Enterocloster lavalensis</name>
    <dbReference type="NCBI Taxonomy" id="460384"/>
    <lineage>
        <taxon>Bacteria</taxon>
        <taxon>Bacillati</taxon>
        <taxon>Bacillota</taxon>
        <taxon>Clostridia</taxon>
        <taxon>Lachnospirales</taxon>
        <taxon>Lachnospiraceae</taxon>
        <taxon>Enterocloster</taxon>
    </lineage>
</organism>